<comment type="caution">
    <text evidence="3">The sequence shown here is derived from an EMBL/GenBank/DDBJ whole genome shotgun (WGS) entry which is preliminary data.</text>
</comment>
<dbReference type="GO" id="GO:0046872">
    <property type="term" value="F:metal ion binding"/>
    <property type="evidence" value="ECO:0007669"/>
    <property type="project" value="UniProtKB-KW"/>
</dbReference>
<name>A0A2H0KAD5_9BACT</name>
<keyword evidence="1" id="KW-0479">Metal-binding</keyword>
<keyword evidence="2" id="KW-0413">Isomerase</keyword>
<dbReference type="EMBL" id="PCVG01000072">
    <property type="protein sequence ID" value="PIQ68206.1"/>
    <property type="molecule type" value="Genomic_DNA"/>
</dbReference>
<proteinExistence type="predicted"/>
<evidence type="ECO:0000313" key="3">
    <source>
        <dbReference type="EMBL" id="PIQ68206.1"/>
    </source>
</evidence>
<dbReference type="PANTHER" id="PTHR11749">
    <property type="entry name" value="RIBULOSE-5-PHOSPHATE-3-EPIMERASE"/>
    <property type="match status" value="1"/>
</dbReference>
<dbReference type="InterPro" id="IPR013785">
    <property type="entry name" value="Aldolase_TIM"/>
</dbReference>
<dbReference type="Gene3D" id="3.20.20.70">
    <property type="entry name" value="Aldolase class I"/>
    <property type="match status" value="1"/>
</dbReference>
<sequence length="230" mass="25822">MKDIIPAILPKHFSDLSRKVGLVAGTASFVQVDVCDRTYTDSKTWPFNGERGTIEIYDVHFRNIMEEKEGLPFWDTVDYEFDLMVKKPEGVIGDFVRAGASRILVHLESTSQMEDIIREWKDVVELGIALKPATPLADLDSYMHEVKIVQMMGSDYIGHGGVSLEPSIYERVRTFKEKYPEHIVSVDIGVNFETAPDLVMAGVDHLVAGSAIFGNPNPLESIARFKELFV</sequence>
<dbReference type="SUPFAM" id="SSF51366">
    <property type="entry name" value="Ribulose-phoshate binding barrel"/>
    <property type="match status" value="1"/>
</dbReference>
<reference evidence="3 4" key="1">
    <citation type="submission" date="2017-09" db="EMBL/GenBank/DDBJ databases">
        <title>Depth-based differentiation of microbial function through sediment-hosted aquifers and enrichment of novel symbionts in the deep terrestrial subsurface.</title>
        <authorList>
            <person name="Probst A.J."/>
            <person name="Ladd B."/>
            <person name="Jarett J.K."/>
            <person name="Geller-Mcgrath D.E."/>
            <person name="Sieber C.M."/>
            <person name="Emerson J.B."/>
            <person name="Anantharaman K."/>
            <person name="Thomas B.C."/>
            <person name="Malmstrom R."/>
            <person name="Stieglmeier M."/>
            <person name="Klingl A."/>
            <person name="Woyke T."/>
            <person name="Ryan C.M."/>
            <person name="Banfield J.F."/>
        </authorList>
    </citation>
    <scope>NUCLEOTIDE SEQUENCE [LARGE SCALE GENOMIC DNA]</scope>
    <source>
        <strain evidence="3">CG11_big_fil_rev_8_21_14_0_20_46_11</strain>
    </source>
</reference>
<dbReference type="GO" id="GO:0016857">
    <property type="term" value="F:racemase and epimerase activity, acting on carbohydrates and derivatives"/>
    <property type="evidence" value="ECO:0007669"/>
    <property type="project" value="InterPro"/>
</dbReference>
<dbReference type="AlphaFoldDB" id="A0A2H0KAD5"/>
<evidence type="ECO:0000256" key="1">
    <source>
        <dbReference type="ARBA" id="ARBA00022723"/>
    </source>
</evidence>
<organism evidence="3 4">
    <name type="scientific">Candidatus Taylorbacteria bacterium CG11_big_fil_rev_8_21_14_0_20_46_11</name>
    <dbReference type="NCBI Taxonomy" id="1975025"/>
    <lineage>
        <taxon>Bacteria</taxon>
        <taxon>Candidatus Tayloriibacteriota</taxon>
    </lineage>
</organism>
<dbReference type="Pfam" id="PF00834">
    <property type="entry name" value="Ribul_P_3_epim"/>
    <property type="match status" value="1"/>
</dbReference>
<dbReference type="Proteomes" id="UP000229342">
    <property type="component" value="Unassembled WGS sequence"/>
</dbReference>
<dbReference type="GO" id="GO:0005975">
    <property type="term" value="P:carbohydrate metabolic process"/>
    <property type="evidence" value="ECO:0007669"/>
    <property type="project" value="InterPro"/>
</dbReference>
<dbReference type="InterPro" id="IPR011060">
    <property type="entry name" value="RibuloseP-bd_barrel"/>
</dbReference>
<evidence type="ECO:0008006" key="5">
    <source>
        <dbReference type="Google" id="ProtNLM"/>
    </source>
</evidence>
<accession>A0A2H0KAD5</accession>
<evidence type="ECO:0000313" key="4">
    <source>
        <dbReference type="Proteomes" id="UP000229342"/>
    </source>
</evidence>
<gene>
    <name evidence="3" type="ORF">COV91_05365</name>
</gene>
<evidence type="ECO:0000256" key="2">
    <source>
        <dbReference type="ARBA" id="ARBA00023235"/>
    </source>
</evidence>
<dbReference type="InterPro" id="IPR000056">
    <property type="entry name" value="Ribul_P_3_epim-like"/>
</dbReference>
<protein>
    <recommendedName>
        <fullName evidence="5">Ribulose-phosphate 3-epimerase</fullName>
    </recommendedName>
</protein>